<sequence>MANLTQNASNIGEAIVDLCKANIPYMKDLNLLGAFAIKIDDNSEMCLKLEKSLSSNSKFVSNLLIRNKRKRSKPLKFNICNGTYSVNSVQKKPIFQLSVDDFNNGTTVSELPKRKYIHVQSQEYIPVNNKVDMEETAELTRENSINMSYQSEQGFIKPKKRKTADSRFNLEEIGEYLGEGENISGSIKCTQCKLVMNGVNVYFKHCMDLHYSYICHDCGKFFTIKSSLLRHRPIHTGLRRFACRFCQRSFYRRDKCKTHIKKHLTIEDVENNNVEDFSSIGTPSVFKNVDSKGAIFYNISFKHKCMVCPCSINIHTNGQKPTNKSTPIIRNPHEFLRIKFINDQIEPEKQNGSYIELQETQTNGTYDTDSQSKNDEPEKFEYNQITESFNTSLTQLDVSSITHNDAINNISVD</sequence>
<evidence type="ECO:0000256" key="3">
    <source>
        <dbReference type="ARBA" id="ARBA00022737"/>
    </source>
</evidence>
<dbReference type="InterPro" id="IPR036236">
    <property type="entry name" value="Znf_C2H2_sf"/>
</dbReference>
<dbReference type="OrthoDB" id="6077919at2759"/>
<dbReference type="PROSITE" id="PS00028">
    <property type="entry name" value="ZINC_FINGER_C2H2_1"/>
    <property type="match status" value="2"/>
</dbReference>
<evidence type="ECO:0000256" key="1">
    <source>
        <dbReference type="ARBA" id="ARBA00004123"/>
    </source>
</evidence>
<evidence type="ECO:0000256" key="8">
    <source>
        <dbReference type="ARBA" id="ARBA00023242"/>
    </source>
</evidence>
<dbReference type="GO" id="GO:0008270">
    <property type="term" value="F:zinc ion binding"/>
    <property type="evidence" value="ECO:0007669"/>
    <property type="project" value="UniProtKB-KW"/>
</dbReference>
<gene>
    <name evidence="11" type="ORF">A3Q56_05593</name>
</gene>
<dbReference type="SUPFAM" id="SSF57667">
    <property type="entry name" value="beta-beta-alpha zinc fingers"/>
    <property type="match status" value="1"/>
</dbReference>
<keyword evidence="12" id="KW-1185">Reference proteome</keyword>
<evidence type="ECO:0000256" key="2">
    <source>
        <dbReference type="ARBA" id="ARBA00022723"/>
    </source>
</evidence>
<dbReference type="FunFam" id="3.30.160.60:FF:000060">
    <property type="entry name" value="zinc finger protein 436"/>
    <property type="match status" value="1"/>
</dbReference>
<keyword evidence="8" id="KW-0539">Nucleus</keyword>
<dbReference type="PANTHER" id="PTHR24379:SF121">
    <property type="entry name" value="C2H2-TYPE DOMAIN-CONTAINING PROTEIN"/>
    <property type="match status" value="1"/>
</dbReference>
<evidence type="ECO:0000256" key="4">
    <source>
        <dbReference type="ARBA" id="ARBA00022771"/>
    </source>
</evidence>
<dbReference type="SMART" id="SM00355">
    <property type="entry name" value="ZnF_C2H2"/>
    <property type="match status" value="3"/>
</dbReference>
<dbReference type="PROSITE" id="PS50157">
    <property type="entry name" value="ZINC_FINGER_C2H2_2"/>
    <property type="match status" value="2"/>
</dbReference>
<keyword evidence="6" id="KW-0805">Transcription regulation</keyword>
<organism evidence="11 12">
    <name type="scientific">Intoshia linei</name>
    <dbReference type="NCBI Taxonomy" id="1819745"/>
    <lineage>
        <taxon>Eukaryota</taxon>
        <taxon>Metazoa</taxon>
        <taxon>Spiralia</taxon>
        <taxon>Lophotrochozoa</taxon>
        <taxon>Mesozoa</taxon>
        <taxon>Orthonectida</taxon>
        <taxon>Rhopaluridae</taxon>
        <taxon>Intoshia</taxon>
    </lineage>
</organism>
<comment type="caution">
    <text evidence="11">The sequence shown here is derived from an EMBL/GenBank/DDBJ whole genome shotgun (WGS) entry which is preliminary data.</text>
</comment>
<keyword evidence="5" id="KW-0862">Zinc</keyword>
<name>A0A177AX75_9BILA</name>
<evidence type="ECO:0000256" key="7">
    <source>
        <dbReference type="ARBA" id="ARBA00023163"/>
    </source>
</evidence>
<feature type="domain" description="C2H2-type" evidence="10">
    <location>
        <begin position="213"/>
        <end position="240"/>
    </location>
</feature>
<dbReference type="GO" id="GO:0005634">
    <property type="term" value="C:nucleus"/>
    <property type="evidence" value="ECO:0007669"/>
    <property type="project" value="UniProtKB-SubCell"/>
</dbReference>
<evidence type="ECO:0000313" key="12">
    <source>
        <dbReference type="Proteomes" id="UP000078046"/>
    </source>
</evidence>
<dbReference type="PANTHER" id="PTHR24379">
    <property type="entry name" value="KRAB AND ZINC FINGER DOMAIN-CONTAINING"/>
    <property type="match status" value="1"/>
</dbReference>
<feature type="domain" description="C2H2-type" evidence="10">
    <location>
        <begin position="241"/>
        <end position="263"/>
    </location>
</feature>
<dbReference type="EMBL" id="LWCA01000876">
    <property type="protein sequence ID" value="OAF66628.1"/>
    <property type="molecule type" value="Genomic_DNA"/>
</dbReference>
<keyword evidence="3" id="KW-0677">Repeat</keyword>
<evidence type="ECO:0000256" key="6">
    <source>
        <dbReference type="ARBA" id="ARBA00023015"/>
    </source>
</evidence>
<reference evidence="11 12" key="1">
    <citation type="submission" date="2016-04" db="EMBL/GenBank/DDBJ databases">
        <title>The genome of Intoshia linei affirms orthonectids as highly simplified spiralians.</title>
        <authorList>
            <person name="Mikhailov K.V."/>
            <person name="Slusarev G.S."/>
            <person name="Nikitin M.A."/>
            <person name="Logacheva M.D."/>
            <person name="Penin A."/>
            <person name="Aleoshin V."/>
            <person name="Panchin Y.V."/>
        </authorList>
    </citation>
    <scope>NUCLEOTIDE SEQUENCE [LARGE SCALE GENOMIC DNA]</scope>
    <source>
        <strain evidence="11">Intl2013</strain>
        <tissue evidence="11">Whole animal</tissue>
    </source>
</reference>
<proteinExistence type="predicted"/>
<evidence type="ECO:0000313" key="11">
    <source>
        <dbReference type="EMBL" id="OAF66628.1"/>
    </source>
</evidence>
<dbReference type="InterPro" id="IPR013087">
    <property type="entry name" value="Znf_C2H2_type"/>
</dbReference>
<evidence type="ECO:0000256" key="5">
    <source>
        <dbReference type="ARBA" id="ARBA00022833"/>
    </source>
</evidence>
<comment type="subcellular location">
    <subcellularLocation>
        <location evidence="1">Nucleus</location>
    </subcellularLocation>
</comment>
<keyword evidence="4 9" id="KW-0863">Zinc-finger</keyword>
<dbReference type="Gene3D" id="3.30.160.60">
    <property type="entry name" value="Classic Zinc Finger"/>
    <property type="match status" value="1"/>
</dbReference>
<evidence type="ECO:0000256" key="9">
    <source>
        <dbReference type="PROSITE-ProRule" id="PRU00042"/>
    </source>
</evidence>
<dbReference type="AlphaFoldDB" id="A0A177AX75"/>
<evidence type="ECO:0000259" key="10">
    <source>
        <dbReference type="PROSITE" id="PS50157"/>
    </source>
</evidence>
<protein>
    <recommendedName>
        <fullName evidence="10">C2H2-type domain-containing protein</fullName>
    </recommendedName>
</protein>
<keyword evidence="7" id="KW-0804">Transcription</keyword>
<accession>A0A177AX75</accession>
<keyword evidence="2" id="KW-0479">Metal-binding</keyword>
<dbReference type="Proteomes" id="UP000078046">
    <property type="component" value="Unassembled WGS sequence"/>
</dbReference>